<dbReference type="AlphaFoldDB" id="A0A0C4DYE1"/>
<accession>A0A0C4DYE1</accession>
<reference evidence="3" key="3">
    <citation type="submission" date="2011-03" db="EMBL/GenBank/DDBJ databases">
        <title>Annotation of Magnaporthe poae ATCC 64411.</title>
        <authorList>
            <person name="Ma L.-J."/>
            <person name="Dead R."/>
            <person name="Young S.K."/>
            <person name="Zeng Q."/>
            <person name="Gargeya S."/>
            <person name="Fitzgerald M."/>
            <person name="Haas B."/>
            <person name="Abouelleil A."/>
            <person name="Alvarado L."/>
            <person name="Arachchi H.M."/>
            <person name="Berlin A."/>
            <person name="Brown A."/>
            <person name="Chapman S.B."/>
            <person name="Chen Z."/>
            <person name="Dunbar C."/>
            <person name="Freedman E."/>
            <person name="Gearin G."/>
            <person name="Gellesch M."/>
            <person name="Goldberg J."/>
            <person name="Griggs A."/>
            <person name="Gujja S."/>
            <person name="Heiman D."/>
            <person name="Howarth C."/>
            <person name="Larson L."/>
            <person name="Lui A."/>
            <person name="MacDonald P.J.P."/>
            <person name="Mehta T."/>
            <person name="Montmayeur A."/>
            <person name="Murphy C."/>
            <person name="Neiman D."/>
            <person name="Pearson M."/>
            <person name="Priest M."/>
            <person name="Roberts A."/>
            <person name="Saif S."/>
            <person name="Shea T."/>
            <person name="Shenoy N."/>
            <person name="Sisk P."/>
            <person name="Stolte C."/>
            <person name="Sykes S."/>
            <person name="Yandava C."/>
            <person name="Wortman J."/>
            <person name="Nusbaum C."/>
            <person name="Birren B."/>
        </authorList>
    </citation>
    <scope>NUCLEOTIDE SEQUENCE</scope>
    <source>
        <strain evidence="3">ATCC 64411</strain>
    </source>
</reference>
<reference evidence="4" key="5">
    <citation type="submission" date="2015-06" db="UniProtKB">
        <authorList>
            <consortium name="EnsemblFungi"/>
        </authorList>
    </citation>
    <scope>IDENTIFICATION</scope>
    <source>
        <strain evidence="4">ATCC 64411</strain>
    </source>
</reference>
<evidence type="ECO:0000313" key="3">
    <source>
        <dbReference type="EMBL" id="KLU86043.1"/>
    </source>
</evidence>
<protein>
    <submittedName>
        <fullName evidence="3 4">Uncharacterized protein</fullName>
    </submittedName>
</protein>
<feature type="region of interest" description="Disordered" evidence="1">
    <location>
        <begin position="46"/>
        <end position="68"/>
    </location>
</feature>
<dbReference type="EMBL" id="ADBL01001193">
    <property type="status" value="NOT_ANNOTATED_CDS"/>
    <property type="molecule type" value="Genomic_DNA"/>
</dbReference>
<proteinExistence type="predicted"/>
<sequence>MQLSTFTIILASLASSIAALPLSSGSEVDVLTVRDTAIHVSEPVKRAIKPRASSSGGSGATPPAAPGHIDRSKLQVWLRVDEKPMALREPTEPHHHAHDKLKRLTTDQGGQHTDVLVGNPSTGWTAYGIEFSHRDWVKNHNNGDGAEVNVYAEEAEAVDGGPVRWTFRGTVKDGRIRSGDSASLKSKAQRLAAGKVYSVSSFNCGSFAQEFINEIV</sequence>
<evidence type="ECO:0000313" key="5">
    <source>
        <dbReference type="Proteomes" id="UP000011715"/>
    </source>
</evidence>
<dbReference type="VEuPathDB" id="FungiDB:MAPG_05062"/>
<keyword evidence="2" id="KW-0732">Signal</keyword>
<dbReference type="OrthoDB" id="3744526at2759"/>
<dbReference type="EMBL" id="GL876969">
    <property type="protein sequence ID" value="KLU86043.1"/>
    <property type="molecule type" value="Genomic_DNA"/>
</dbReference>
<organism evidence="4 5">
    <name type="scientific">Magnaporthiopsis poae (strain ATCC 64411 / 73-15)</name>
    <name type="common">Kentucky bluegrass fungus</name>
    <name type="synonym">Magnaporthe poae</name>
    <dbReference type="NCBI Taxonomy" id="644358"/>
    <lineage>
        <taxon>Eukaryota</taxon>
        <taxon>Fungi</taxon>
        <taxon>Dikarya</taxon>
        <taxon>Ascomycota</taxon>
        <taxon>Pezizomycotina</taxon>
        <taxon>Sordariomycetes</taxon>
        <taxon>Sordariomycetidae</taxon>
        <taxon>Magnaporthales</taxon>
        <taxon>Magnaporthaceae</taxon>
        <taxon>Magnaporthiopsis</taxon>
    </lineage>
</organism>
<feature type="signal peptide" evidence="2">
    <location>
        <begin position="1"/>
        <end position="19"/>
    </location>
</feature>
<name>A0A0C4DYE1_MAGP6</name>
<dbReference type="Proteomes" id="UP000011715">
    <property type="component" value="Unassembled WGS sequence"/>
</dbReference>
<dbReference type="EnsemblFungi" id="MAPG_05062T0">
    <property type="protein sequence ID" value="MAPG_05062T0"/>
    <property type="gene ID" value="MAPG_05062"/>
</dbReference>
<keyword evidence="5" id="KW-1185">Reference proteome</keyword>
<dbReference type="eggNOG" id="ENOG502RNHF">
    <property type="taxonomic scope" value="Eukaryota"/>
</dbReference>
<gene>
    <name evidence="3" type="ORF">MAPG_05062</name>
</gene>
<feature type="chain" id="PRO_5009385596" evidence="2">
    <location>
        <begin position="20"/>
        <end position="216"/>
    </location>
</feature>
<evidence type="ECO:0000256" key="1">
    <source>
        <dbReference type="SAM" id="MobiDB-lite"/>
    </source>
</evidence>
<evidence type="ECO:0000313" key="4">
    <source>
        <dbReference type="EnsemblFungi" id="MAPG_05062T0"/>
    </source>
</evidence>
<reference evidence="3" key="1">
    <citation type="submission" date="2010-05" db="EMBL/GenBank/DDBJ databases">
        <title>The Genome Sequence of Magnaporthe poae strain ATCC 64411.</title>
        <authorList>
            <consortium name="The Broad Institute Genome Sequencing Platform"/>
            <consortium name="Broad Institute Genome Sequencing Center for Infectious Disease"/>
            <person name="Ma L.-J."/>
            <person name="Dead R."/>
            <person name="Young S."/>
            <person name="Zeng Q."/>
            <person name="Koehrsen M."/>
            <person name="Alvarado L."/>
            <person name="Berlin A."/>
            <person name="Chapman S.B."/>
            <person name="Chen Z."/>
            <person name="Freedman E."/>
            <person name="Gellesch M."/>
            <person name="Goldberg J."/>
            <person name="Griggs A."/>
            <person name="Gujja S."/>
            <person name="Heilman E.R."/>
            <person name="Heiman D."/>
            <person name="Hepburn T."/>
            <person name="Howarth C."/>
            <person name="Jen D."/>
            <person name="Larson L."/>
            <person name="Mehta T."/>
            <person name="Neiman D."/>
            <person name="Pearson M."/>
            <person name="Roberts A."/>
            <person name="Saif S."/>
            <person name="Shea T."/>
            <person name="Shenoy N."/>
            <person name="Sisk P."/>
            <person name="Stolte C."/>
            <person name="Sykes S."/>
            <person name="Walk T."/>
            <person name="White J."/>
            <person name="Yandava C."/>
            <person name="Haas B."/>
            <person name="Nusbaum C."/>
            <person name="Birren B."/>
        </authorList>
    </citation>
    <scope>NUCLEOTIDE SEQUENCE</scope>
    <source>
        <strain evidence="3">ATCC 64411</strain>
    </source>
</reference>
<reference evidence="4" key="4">
    <citation type="journal article" date="2015" name="G3 (Bethesda)">
        <title>Genome sequences of three phytopathogenic species of the Magnaporthaceae family of fungi.</title>
        <authorList>
            <person name="Okagaki L.H."/>
            <person name="Nunes C.C."/>
            <person name="Sailsbery J."/>
            <person name="Clay B."/>
            <person name="Brown D."/>
            <person name="John T."/>
            <person name="Oh Y."/>
            <person name="Young N."/>
            <person name="Fitzgerald M."/>
            <person name="Haas B.J."/>
            <person name="Zeng Q."/>
            <person name="Young S."/>
            <person name="Adiconis X."/>
            <person name="Fan L."/>
            <person name="Levin J.Z."/>
            <person name="Mitchell T.K."/>
            <person name="Okubara P.A."/>
            <person name="Farman M.L."/>
            <person name="Kohn L.M."/>
            <person name="Birren B."/>
            <person name="Ma L.-J."/>
            <person name="Dean R.A."/>
        </authorList>
    </citation>
    <scope>NUCLEOTIDE SEQUENCE</scope>
    <source>
        <strain evidence="4">ATCC 64411 / 73-15</strain>
    </source>
</reference>
<evidence type="ECO:0000256" key="2">
    <source>
        <dbReference type="SAM" id="SignalP"/>
    </source>
</evidence>
<dbReference type="OMA" id="PAHHENN"/>
<reference evidence="5" key="2">
    <citation type="submission" date="2010-05" db="EMBL/GenBank/DDBJ databases">
        <title>The genome sequence of Magnaporthe poae strain ATCC 64411.</title>
        <authorList>
            <person name="Ma L.-J."/>
            <person name="Dead R."/>
            <person name="Young S."/>
            <person name="Zeng Q."/>
            <person name="Koehrsen M."/>
            <person name="Alvarado L."/>
            <person name="Berlin A."/>
            <person name="Chapman S.B."/>
            <person name="Chen Z."/>
            <person name="Freedman E."/>
            <person name="Gellesch M."/>
            <person name="Goldberg J."/>
            <person name="Griggs A."/>
            <person name="Gujja S."/>
            <person name="Heilman E.R."/>
            <person name="Heiman D."/>
            <person name="Hepburn T."/>
            <person name="Howarth C."/>
            <person name="Jen D."/>
            <person name="Larson L."/>
            <person name="Mehta T."/>
            <person name="Neiman D."/>
            <person name="Pearson M."/>
            <person name="Roberts A."/>
            <person name="Saif S."/>
            <person name="Shea T."/>
            <person name="Shenoy N."/>
            <person name="Sisk P."/>
            <person name="Stolte C."/>
            <person name="Sykes S."/>
            <person name="Walk T."/>
            <person name="White J."/>
            <person name="Yandava C."/>
            <person name="Haas B."/>
            <person name="Nusbaum C."/>
            <person name="Birren B."/>
        </authorList>
    </citation>
    <scope>NUCLEOTIDE SEQUENCE [LARGE SCALE GENOMIC DNA]</scope>
    <source>
        <strain evidence="5">ATCC 64411 / 73-15</strain>
    </source>
</reference>